<feature type="domain" description="C1q" evidence="4">
    <location>
        <begin position="20"/>
        <end position="156"/>
    </location>
</feature>
<dbReference type="GO" id="GO:0005581">
    <property type="term" value="C:collagen trimer"/>
    <property type="evidence" value="ECO:0007669"/>
    <property type="project" value="UniProtKB-KW"/>
</dbReference>
<gene>
    <name evidence="5" type="ORF">Bpfe_025740</name>
</gene>
<feature type="domain" description="C1q" evidence="4">
    <location>
        <begin position="192"/>
        <end position="326"/>
    </location>
</feature>
<evidence type="ECO:0000256" key="3">
    <source>
        <dbReference type="SAM" id="SignalP"/>
    </source>
</evidence>
<dbReference type="PANTHER" id="PTHR15427:SF50">
    <property type="entry name" value="COMPLEMENT C1Q TUMOR NECROSIS FACTOR-RELATED PROTEIN 2-LIKE"/>
    <property type="match status" value="1"/>
</dbReference>
<evidence type="ECO:0000313" key="5">
    <source>
        <dbReference type="EMBL" id="KAK0044795.1"/>
    </source>
</evidence>
<comment type="subcellular location">
    <subcellularLocation>
        <location evidence="1">Secreted</location>
    </subcellularLocation>
</comment>
<evidence type="ECO:0000259" key="4">
    <source>
        <dbReference type="PROSITE" id="PS50871"/>
    </source>
</evidence>
<reference evidence="5" key="2">
    <citation type="submission" date="2023-04" db="EMBL/GenBank/DDBJ databases">
        <authorList>
            <person name="Bu L."/>
            <person name="Lu L."/>
            <person name="Laidemitt M.R."/>
            <person name="Zhang S.M."/>
            <person name="Mutuku M."/>
            <person name="Mkoji G."/>
            <person name="Steinauer M."/>
            <person name="Loker E.S."/>
        </authorList>
    </citation>
    <scope>NUCLEOTIDE SEQUENCE</scope>
    <source>
        <strain evidence="5">KasaAsao</strain>
        <tissue evidence="5">Whole Snail</tissue>
    </source>
</reference>
<dbReference type="EMBL" id="JASAOG010000191">
    <property type="protein sequence ID" value="KAK0044795.1"/>
    <property type="molecule type" value="Genomic_DNA"/>
</dbReference>
<dbReference type="Pfam" id="PF00386">
    <property type="entry name" value="C1q"/>
    <property type="match status" value="2"/>
</dbReference>
<dbReference type="Proteomes" id="UP001233172">
    <property type="component" value="Unassembled WGS sequence"/>
</dbReference>
<keyword evidence="6" id="KW-1185">Reference proteome</keyword>
<dbReference type="PRINTS" id="PR00007">
    <property type="entry name" value="COMPLEMNTC1Q"/>
</dbReference>
<dbReference type="InterPro" id="IPR050392">
    <property type="entry name" value="Collagen/C1q_domain"/>
</dbReference>
<accession>A0AAD8EYM0</accession>
<feature type="chain" id="PRO_5042264299" evidence="3">
    <location>
        <begin position="20"/>
        <end position="330"/>
    </location>
</feature>
<keyword evidence="3" id="KW-0732">Signal</keyword>
<comment type="caution">
    <text evidence="5">The sequence shown here is derived from an EMBL/GenBank/DDBJ whole genome shotgun (WGS) entry which is preliminary data.</text>
</comment>
<feature type="signal peptide" evidence="3">
    <location>
        <begin position="1"/>
        <end position="19"/>
    </location>
</feature>
<dbReference type="SMART" id="SM00110">
    <property type="entry name" value="C1Q"/>
    <property type="match status" value="2"/>
</dbReference>
<protein>
    <submittedName>
        <fullName evidence="5">Complement C1q-like protein 4</fullName>
    </submittedName>
</protein>
<dbReference type="AlphaFoldDB" id="A0AAD8EYM0"/>
<dbReference type="PROSITE" id="PS50871">
    <property type="entry name" value="C1Q"/>
    <property type="match status" value="2"/>
</dbReference>
<sequence length="330" mass="36003">MKTLLTLTSIYLLAVCTSAADPQEVAFSAGLSHHETLVANKKVVYDTIFTNVGGAYNSNTGIFTCPTAGLYVFQFHALSHSSGNMWLELHQNYNYVASIWGHIDNEYSAAGNSVILRLAKDDQVFVQAADQTDLYGTPQEIYGTFSGYLISSIYEEFPAVVGLLLIVPETSIMKTLLILTSLCLLAVCTSAADPQVVAFSAGLSQHLSLAAKKKVIYDTIFTNVGGGYNTGIFTCPTAGLYLFQFHALSQSSGKMWLELRHNDKYVASTWGHIDNQYSTAGNSVILKLAKDDKVFVQTADQTDLYGTPEQIYGTFSGYLISSIYEEFPAS</sequence>
<dbReference type="SUPFAM" id="SSF49842">
    <property type="entry name" value="TNF-like"/>
    <property type="match status" value="2"/>
</dbReference>
<reference evidence="5" key="1">
    <citation type="journal article" date="2023" name="PLoS Negl. Trop. Dis.">
        <title>A genome sequence for Biomphalaria pfeifferi, the major vector snail for the human-infecting parasite Schistosoma mansoni.</title>
        <authorList>
            <person name="Bu L."/>
            <person name="Lu L."/>
            <person name="Laidemitt M.R."/>
            <person name="Zhang S.M."/>
            <person name="Mutuku M."/>
            <person name="Mkoji G."/>
            <person name="Steinauer M."/>
            <person name="Loker E.S."/>
        </authorList>
    </citation>
    <scope>NUCLEOTIDE SEQUENCE</scope>
    <source>
        <strain evidence="5">KasaAsao</strain>
    </source>
</reference>
<evidence type="ECO:0000256" key="1">
    <source>
        <dbReference type="ARBA" id="ARBA00004613"/>
    </source>
</evidence>
<dbReference type="PANTHER" id="PTHR15427">
    <property type="entry name" value="EMILIN ELASTIN MICROFIBRIL INTERFACE-LOCATED PROTEIN ELASTIN MICROFIBRIL INTERFACER"/>
    <property type="match status" value="1"/>
</dbReference>
<organism evidence="5 6">
    <name type="scientific">Biomphalaria pfeifferi</name>
    <name type="common">Bloodfluke planorb</name>
    <name type="synonym">Freshwater snail</name>
    <dbReference type="NCBI Taxonomy" id="112525"/>
    <lineage>
        <taxon>Eukaryota</taxon>
        <taxon>Metazoa</taxon>
        <taxon>Spiralia</taxon>
        <taxon>Lophotrochozoa</taxon>
        <taxon>Mollusca</taxon>
        <taxon>Gastropoda</taxon>
        <taxon>Heterobranchia</taxon>
        <taxon>Euthyneura</taxon>
        <taxon>Panpulmonata</taxon>
        <taxon>Hygrophila</taxon>
        <taxon>Lymnaeoidea</taxon>
        <taxon>Planorbidae</taxon>
        <taxon>Biomphalaria</taxon>
    </lineage>
</organism>
<dbReference type="InterPro" id="IPR008983">
    <property type="entry name" value="Tumour_necrosis_fac-like_dom"/>
</dbReference>
<dbReference type="Gene3D" id="2.60.120.40">
    <property type="match status" value="2"/>
</dbReference>
<evidence type="ECO:0000313" key="6">
    <source>
        <dbReference type="Proteomes" id="UP001233172"/>
    </source>
</evidence>
<dbReference type="InterPro" id="IPR001073">
    <property type="entry name" value="C1q_dom"/>
</dbReference>
<proteinExistence type="predicted"/>
<keyword evidence="2" id="KW-0964">Secreted</keyword>
<evidence type="ECO:0000256" key="2">
    <source>
        <dbReference type="ARBA" id="ARBA00022525"/>
    </source>
</evidence>
<name>A0AAD8EYM0_BIOPF</name>